<gene>
    <name evidence="1" type="ORF">SAMN05661109_01933</name>
</gene>
<evidence type="ECO:0000313" key="2">
    <source>
        <dbReference type="Proteomes" id="UP000198929"/>
    </source>
</evidence>
<dbReference type="RefSeq" id="WP_092259636.1">
    <property type="nucleotide sequence ID" value="NZ_CP047199.1"/>
</dbReference>
<organism evidence="1 2">
    <name type="scientific">Corynebacterium cystitidis DSM 20524</name>
    <dbReference type="NCBI Taxonomy" id="1121357"/>
    <lineage>
        <taxon>Bacteria</taxon>
        <taxon>Bacillati</taxon>
        <taxon>Actinomycetota</taxon>
        <taxon>Actinomycetes</taxon>
        <taxon>Mycobacteriales</taxon>
        <taxon>Corynebacteriaceae</taxon>
        <taxon>Corynebacterium</taxon>
    </lineage>
</organism>
<keyword evidence="2" id="KW-1185">Reference proteome</keyword>
<sequence>MANTTTKETAALATLYDLAGMPTELIDEGIADSFELSPLTDKDTALFLAAVTMHHHQIDTQVRDIIRDAFGFTPNFPTIEKAFQEVTEVLRAYRADFTPLYMNEQDKAWVRGILLSSPVVTSLIYGGHVQVPITEVTNTNPSSSATLKRYTQLLVDACDFTEHDLHVCQNEMWEIGAYASERFDGLLRMIDRDEPHLPLHPYGQPDPRLARWIDNNAPELRMFNPQMQQTMLVAVLGRAYLASVDPRCGGVELTDYARACLADSLHYAPGILDMLPVTMHEDEASIAYMDNLIAYLGQSEAARAMGVPRDTVMHELHELCHVPETASAATLPRDNWAARAVLGIQRTDIWELDDEPLSPMGHMILRKSLANATRAYWDNGYAGGPDPLVVEMD</sequence>
<dbReference type="Proteomes" id="UP000198929">
    <property type="component" value="Unassembled WGS sequence"/>
</dbReference>
<dbReference type="STRING" id="1121357.SAMN05661109_01933"/>
<name>A0A1H9UUN9_9CORY</name>
<dbReference type="EMBL" id="FOGQ01000009">
    <property type="protein sequence ID" value="SES13061.1"/>
    <property type="molecule type" value="Genomic_DNA"/>
</dbReference>
<proteinExistence type="predicted"/>
<dbReference type="AlphaFoldDB" id="A0A1H9UUN9"/>
<protein>
    <submittedName>
        <fullName evidence="1">Uncharacterized protein</fullName>
    </submittedName>
</protein>
<evidence type="ECO:0000313" key="1">
    <source>
        <dbReference type="EMBL" id="SES13061.1"/>
    </source>
</evidence>
<reference evidence="2" key="1">
    <citation type="submission" date="2016-10" db="EMBL/GenBank/DDBJ databases">
        <authorList>
            <person name="Varghese N."/>
            <person name="Submissions S."/>
        </authorList>
    </citation>
    <scope>NUCLEOTIDE SEQUENCE [LARGE SCALE GENOMIC DNA]</scope>
    <source>
        <strain evidence="2">DSM 20524</strain>
    </source>
</reference>
<accession>A0A1H9UUN9</accession>